<name>A0A2K2G2Z4_9SPHN</name>
<evidence type="ECO:0000256" key="1">
    <source>
        <dbReference type="SAM" id="MobiDB-lite"/>
    </source>
</evidence>
<dbReference type="RefSeq" id="WP_103095354.1">
    <property type="nucleotide sequence ID" value="NZ_LYMM01000026.1"/>
</dbReference>
<accession>A0A2K2G2Z4</accession>
<evidence type="ECO:0008006" key="5">
    <source>
        <dbReference type="Google" id="ProtNLM"/>
    </source>
</evidence>
<protein>
    <recommendedName>
        <fullName evidence="5">Conjugal transfer protein</fullName>
    </recommendedName>
</protein>
<sequence length="342" mass="34584">MIRGRIGLAGVLLASASLSGCMSLGGNVKGDFACRAPDGICAPSGTIDDRALAMISGEEGDRMIAPAGPYVEPPAEGRGYQKASSPVRTRERVLRIVFPAQIDASGRLHEQSAVHAVVERGEWTEALAGNAVAQTPDEVAASAGRDTLLAAVERAEPPMIETLAVDPDLPTPEAVAMARAAGNGGEVQSPDPVGDIKDQVSRTLTTPRRPRAAKPATAKPVAASTPSPTPQPQQASDARRQAEPKPVAQAPVVQPVPATPLASPLTGTAANGGAVADGVAAGPMISVPQHATAKGKTAIATVEADPAIRSALGRAAPEAKAAAKDASPLPVMRAGSFPGVQP</sequence>
<dbReference type="PROSITE" id="PS51257">
    <property type="entry name" value="PROKAR_LIPOPROTEIN"/>
    <property type="match status" value="1"/>
</dbReference>
<dbReference type="OrthoDB" id="7408098at2"/>
<feature type="signal peptide" evidence="2">
    <location>
        <begin position="1"/>
        <end position="19"/>
    </location>
</feature>
<evidence type="ECO:0000313" key="4">
    <source>
        <dbReference type="Proteomes" id="UP000236327"/>
    </source>
</evidence>
<dbReference type="Proteomes" id="UP000236327">
    <property type="component" value="Unassembled WGS sequence"/>
</dbReference>
<feature type="compositionally biased region" description="Low complexity" evidence="1">
    <location>
        <begin position="244"/>
        <end position="265"/>
    </location>
</feature>
<proteinExistence type="predicted"/>
<dbReference type="AlphaFoldDB" id="A0A2K2G2Z4"/>
<organism evidence="3 4">
    <name type="scientific">Novosphingobium guangzhouense</name>
    <dbReference type="NCBI Taxonomy" id="1850347"/>
    <lineage>
        <taxon>Bacteria</taxon>
        <taxon>Pseudomonadati</taxon>
        <taxon>Pseudomonadota</taxon>
        <taxon>Alphaproteobacteria</taxon>
        <taxon>Sphingomonadales</taxon>
        <taxon>Sphingomonadaceae</taxon>
        <taxon>Novosphingobium</taxon>
    </lineage>
</organism>
<feature type="compositionally biased region" description="Low complexity" evidence="1">
    <location>
        <begin position="213"/>
        <end position="236"/>
    </location>
</feature>
<evidence type="ECO:0000256" key="2">
    <source>
        <dbReference type="SAM" id="SignalP"/>
    </source>
</evidence>
<feature type="region of interest" description="Disordered" evidence="1">
    <location>
        <begin position="182"/>
        <end position="265"/>
    </location>
</feature>
<dbReference type="EMBL" id="LYMM01000026">
    <property type="protein sequence ID" value="PNU05372.1"/>
    <property type="molecule type" value="Genomic_DNA"/>
</dbReference>
<keyword evidence="2" id="KW-0732">Signal</keyword>
<keyword evidence="4" id="KW-1185">Reference proteome</keyword>
<gene>
    <name evidence="3" type="ORF">A8V01_16450</name>
</gene>
<comment type="caution">
    <text evidence="3">The sequence shown here is derived from an EMBL/GenBank/DDBJ whole genome shotgun (WGS) entry which is preliminary data.</text>
</comment>
<feature type="chain" id="PRO_5014418686" description="Conjugal transfer protein" evidence="2">
    <location>
        <begin position="20"/>
        <end position="342"/>
    </location>
</feature>
<evidence type="ECO:0000313" key="3">
    <source>
        <dbReference type="EMBL" id="PNU05372.1"/>
    </source>
</evidence>
<reference evidence="3 4" key="1">
    <citation type="submission" date="2016-05" db="EMBL/GenBank/DDBJ databases">
        <title>Complete genome sequence of Novosphingobium guangzhouense SA925(T).</title>
        <authorList>
            <person name="Sha S."/>
        </authorList>
    </citation>
    <scope>NUCLEOTIDE SEQUENCE [LARGE SCALE GENOMIC DNA]</scope>
    <source>
        <strain evidence="3 4">SA925</strain>
    </source>
</reference>
<feature type="region of interest" description="Disordered" evidence="1">
    <location>
        <begin position="319"/>
        <end position="342"/>
    </location>
</feature>